<evidence type="ECO:0000256" key="4">
    <source>
        <dbReference type="ARBA" id="ARBA00022692"/>
    </source>
</evidence>
<gene>
    <name evidence="11" type="ORF">RF11_10157</name>
</gene>
<dbReference type="Pfam" id="PF00153">
    <property type="entry name" value="Mito_carr"/>
    <property type="match status" value="3"/>
</dbReference>
<evidence type="ECO:0000256" key="5">
    <source>
        <dbReference type="ARBA" id="ARBA00022737"/>
    </source>
</evidence>
<evidence type="ECO:0000256" key="10">
    <source>
        <dbReference type="SAM" id="Phobius"/>
    </source>
</evidence>
<dbReference type="Gene3D" id="1.50.40.10">
    <property type="entry name" value="Mitochondrial carrier domain"/>
    <property type="match status" value="1"/>
</dbReference>
<evidence type="ECO:0000256" key="7">
    <source>
        <dbReference type="ARBA" id="ARBA00023136"/>
    </source>
</evidence>
<dbReference type="OrthoDB" id="448427at2759"/>
<sequence length="261" mass="28644">MSEKQEKKKQSNPWYLGGVAGCMAVAITHPFDLIKVHLQTQTTEGLGIVQMTGNVIKNNGVSGLYNGISAALLRQATYTTTRFGLYEILSDTRQKSLNRFAGGVVGNPADKVNVRMQNDMKLPINQRRNYKHVIDGLIEVYKKEGVSGLMAGYQTTASRGCLMTVGQFFIQSGYMTDCVATHLTCSSLAAICACFITQPLDVIKTNVMNNKDSSLKSIAMGTLTEGKLALFKGLIPAFARLAPQTILQFLFLEQLKKIFMN</sequence>
<reference evidence="11 12" key="1">
    <citation type="journal article" date="2014" name="Genome Biol. Evol.">
        <title>The genome of the myxosporean Thelohanellus kitauei shows adaptations to nutrient acquisition within its fish host.</title>
        <authorList>
            <person name="Yang Y."/>
            <person name="Xiong J."/>
            <person name="Zhou Z."/>
            <person name="Huo F."/>
            <person name="Miao W."/>
            <person name="Ran C."/>
            <person name="Liu Y."/>
            <person name="Zhang J."/>
            <person name="Feng J."/>
            <person name="Wang M."/>
            <person name="Wang M."/>
            <person name="Wang L."/>
            <person name="Yao B."/>
        </authorList>
    </citation>
    <scope>NUCLEOTIDE SEQUENCE [LARGE SCALE GENOMIC DNA]</scope>
    <source>
        <strain evidence="11">Wuqing</strain>
    </source>
</reference>
<comment type="similarity">
    <text evidence="2 9">Belongs to the mitochondrial carrier (TC 2.A.29) family.</text>
</comment>
<dbReference type="InterPro" id="IPR023395">
    <property type="entry name" value="MCP_dom_sf"/>
</dbReference>
<dbReference type="PROSITE" id="PS51257">
    <property type="entry name" value="PROKAR_LIPOPROTEIN"/>
    <property type="match status" value="1"/>
</dbReference>
<name>A0A0C2MFV2_THEKT</name>
<comment type="subcellular location">
    <subcellularLocation>
        <location evidence="1">Membrane</location>
        <topology evidence="1">Multi-pass membrane protein</topology>
    </subcellularLocation>
</comment>
<keyword evidence="3 9" id="KW-0813">Transport</keyword>
<feature type="transmembrane region" description="Helical" evidence="10">
    <location>
        <begin position="12"/>
        <end position="31"/>
    </location>
</feature>
<evidence type="ECO:0000256" key="8">
    <source>
        <dbReference type="PROSITE-ProRule" id="PRU00282"/>
    </source>
</evidence>
<keyword evidence="7 8" id="KW-0472">Membrane</keyword>
<accession>A0A0C2MFV2</accession>
<evidence type="ECO:0000256" key="2">
    <source>
        <dbReference type="ARBA" id="ARBA00006375"/>
    </source>
</evidence>
<dbReference type="Proteomes" id="UP000031668">
    <property type="component" value="Unassembled WGS sequence"/>
</dbReference>
<evidence type="ECO:0000313" key="11">
    <source>
        <dbReference type="EMBL" id="KII66051.1"/>
    </source>
</evidence>
<dbReference type="GO" id="GO:0016020">
    <property type="term" value="C:membrane"/>
    <property type="evidence" value="ECO:0007669"/>
    <property type="project" value="UniProtKB-SubCell"/>
</dbReference>
<dbReference type="OMA" id="DEIKEWC"/>
<dbReference type="PANTHER" id="PTHR45618">
    <property type="entry name" value="MITOCHONDRIAL DICARBOXYLATE CARRIER-RELATED"/>
    <property type="match status" value="1"/>
</dbReference>
<dbReference type="InterPro" id="IPR050391">
    <property type="entry name" value="Mito_Metabolite_Transporter"/>
</dbReference>
<evidence type="ECO:0000256" key="9">
    <source>
        <dbReference type="RuleBase" id="RU000488"/>
    </source>
</evidence>
<organism evidence="11 12">
    <name type="scientific">Thelohanellus kitauei</name>
    <name type="common">Myxosporean</name>
    <dbReference type="NCBI Taxonomy" id="669202"/>
    <lineage>
        <taxon>Eukaryota</taxon>
        <taxon>Metazoa</taxon>
        <taxon>Cnidaria</taxon>
        <taxon>Myxozoa</taxon>
        <taxon>Myxosporea</taxon>
        <taxon>Bivalvulida</taxon>
        <taxon>Platysporina</taxon>
        <taxon>Myxobolidae</taxon>
        <taxon>Thelohanellus</taxon>
    </lineage>
</organism>
<keyword evidence="5" id="KW-0677">Repeat</keyword>
<evidence type="ECO:0000256" key="1">
    <source>
        <dbReference type="ARBA" id="ARBA00004141"/>
    </source>
</evidence>
<dbReference type="AlphaFoldDB" id="A0A0C2MFV2"/>
<keyword evidence="6 10" id="KW-1133">Transmembrane helix</keyword>
<dbReference type="SUPFAM" id="SSF103506">
    <property type="entry name" value="Mitochondrial carrier"/>
    <property type="match status" value="1"/>
</dbReference>
<keyword evidence="4 8" id="KW-0812">Transmembrane</keyword>
<dbReference type="EMBL" id="JWZT01003622">
    <property type="protein sequence ID" value="KII66051.1"/>
    <property type="molecule type" value="Genomic_DNA"/>
</dbReference>
<evidence type="ECO:0000256" key="3">
    <source>
        <dbReference type="ARBA" id="ARBA00022448"/>
    </source>
</evidence>
<evidence type="ECO:0000256" key="6">
    <source>
        <dbReference type="ARBA" id="ARBA00022989"/>
    </source>
</evidence>
<feature type="repeat" description="Solcar" evidence="8">
    <location>
        <begin position="12"/>
        <end position="92"/>
    </location>
</feature>
<feature type="repeat" description="Solcar" evidence="8">
    <location>
        <begin position="94"/>
        <end position="176"/>
    </location>
</feature>
<dbReference type="InterPro" id="IPR018108">
    <property type="entry name" value="MCP_transmembrane"/>
</dbReference>
<keyword evidence="12" id="KW-1185">Reference proteome</keyword>
<feature type="repeat" description="Solcar" evidence="8">
    <location>
        <begin position="177"/>
        <end position="258"/>
    </location>
</feature>
<dbReference type="PROSITE" id="PS50920">
    <property type="entry name" value="SOLCAR"/>
    <property type="match status" value="3"/>
</dbReference>
<comment type="caution">
    <text evidence="11">The sequence shown here is derived from an EMBL/GenBank/DDBJ whole genome shotgun (WGS) entry which is preliminary data.</text>
</comment>
<proteinExistence type="inferred from homology"/>
<protein>
    <submittedName>
        <fullName evidence="11">Mitochondrial dicarboxylate carrier</fullName>
    </submittedName>
</protein>
<evidence type="ECO:0000313" key="12">
    <source>
        <dbReference type="Proteomes" id="UP000031668"/>
    </source>
</evidence>